<evidence type="ECO:0000313" key="3">
    <source>
        <dbReference type="Proteomes" id="UP001472677"/>
    </source>
</evidence>
<dbReference type="Proteomes" id="UP001472677">
    <property type="component" value="Unassembled WGS sequence"/>
</dbReference>
<dbReference type="PANTHER" id="PTHR31286">
    <property type="entry name" value="GLYCINE-RICH CELL WALL STRUCTURAL PROTEIN 1.8-LIKE"/>
    <property type="match status" value="1"/>
</dbReference>
<dbReference type="PANTHER" id="PTHR31286:SF99">
    <property type="entry name" value="DUF4283 DOMAIN-CONTAINING PROTEIN"/>
    <property type="match status" value="1"/>
</dbReference>
<sequence>MVAFNGGNGGLGDVGLWRLDKYLMWTRLGEDGRVDGVLALMVVDGWRLANREREGGERWGKSDWGLIGSIHGIARIVGCVVKVDYNTQAGDRGKFARLTVMVDSNKPLKSCIGIDHFIQKLEYEGLNQLCFKCGIYGHSQEFCSPTDKTKEDPPRDPVEPANIDSDNAKLYGPWMVANSQRRMGRGRLVTNRTDATGMMNSGSRFDVLQEDDMDKEVVKNAAYKSSYLDKRSKDGQSSGVRNNPIKVVSLDTSSNLGSERLSDMNGDGKHTALRISDHGKFAVKAKSGIGGFQVGKIGIDYKSDGVPARSQIGHRQSGALVISDWVQTVSHEINDLVASEGGVAITGIRSMEEDDPGDNRADGVFSVLGMETDDTTAGCGGPVGESL</sequence>
<keyword evidence="3" id="KW-1185">Reference proteome</keyword>
<feature type="region of interest" description="Disordered" evidence="1">
    <location>
        <begin position="144"/>
        <end position="164"/>
    </location>
</feature>
<dbReference type="EMBL" id="JBBPBM010000051">
    <property type="protein sequence ID" value="KAK8519553.1"/>
    <property type="molecule type" value="Genomic_DNA"/>
</dbReference>
<reference evidence="2 3" key="1">
    <citation type="journal article" date="2024" name="G3 (Bethesda)">
        <title>Genome assembly of Hibiscus sabdariffa L. provides insights into metabolisms of medicinal natural products.</title>
        <authorList>
            <person name="Kim T."/>
        </authorList>
    </citation>
    <scope>NUCLEOTIDE SEQUENCE [LARGE SCALE GENOMIC DNA]</scope>
    <source>
        <strain evidence="2">TK-2024</strain>
        <tissue evidence="2">Old leaves</tissue>
    </source>
</reference>
<evidence type="ECO:0000256" key="1">
    <source>
        <dbReference type="SAM" id="MobiDB-lite"/>
    </source>
</evidence>
<organism evidence="2 3">
    <name type="scientific">Hibiscus sabdariffa</name>
    <name type="common">roselle</name>
    <dbReference type="NCBI Taxonomy" id="183260"/>
    <lineage>
        <taxon>Eukaryota</taxon>
        <taxon>Viridiplantae</taxon>
        <taxon>Streptophyta</taxon>
        <taxon>Embryophyta</taxon>
        <taxon>Tracheophyta</taxon>
        <taxon>Spermatophyta</taxon>
        <taxon>Magnoliopsida</taxon>
        <taxon>eudicotyledons</taxon>
        <taxon>Gunneridae</taxon>
        <taxon>Pentapetalae</taxon>
        <taxon>rosids</taxon>
        <taxon>malvids</taxon>
        <taxon>Malvales</taxon>
        <taxon>Malvaceae</taxon>
        <taxon>Malvoideae</taxon>
        <taxon>Hibiscus</taxon>
    </lineage>
</organism>
<protein>
    <recommendedName>
        <fullName evidence="4">CCHC-type domain-containing protein</fullName>
    </recommendedName>
</protein>
<dbReference type="InterPro" id="IPR040256">
    <property type="entry name" value="At4g02000-like"/>
</dbReference>
<proteinExistence type="predicted"/>
<gene>
    <name evidence="2" type="ORF">V6N12_025588</name>
</gene>
<evidence type="ECO:0008006" key="4">
    <source>
        <dbReference type="Google" id="ProtNLM"/>
    </source>
</evidence>
<evidence type="ECO:0000313" key="2">
    <source>
        <dbReference type="EMBL" id="KAK8519553.1"/>
    </source>
</evidence>
<comment type="caution">
    <text evidence="2">The sequence shown here is derived from an EMBL/GenBank/DDBJ whole genome shotgun (WGS) entry which is preliminary data.</text>
</comment>
<feature type="compositionally biased region" description="Basic and acidic residues" evidence="1">
    <location>
        <begin position="147"/>
        <end position="158"/>
    </location>
</feature>
<accession>A0ABR2CIX8</accession>
<name>A0ABR2CIX8_9ROSI</name>